<evidence type="ECO:0000256" key="2">
    <source>
        <dbReference type="ARBA" id="ARBA00022448"/>
    </source>
</evidence>
<evidence type="ECO:0000313" key="8">
    <source>
        <dbReference type="EMBL" id="AEH55601.1"/>
    </source>
</evidence>
<dbReference type="PROSITE" id="PS50850">
    <property type="entry name" value="MFS"/>
    <property type="match status" value="1"/>
</dbReference>
<feature type="transmembrane region" description="Helical" evidence="6">
    <location>
        <begin position="119"/>
        <end position="144"/>
    </location>
</feature>
<feature type="transmembrane region" description="Helical" evidence="6">
    <location>
        <begin position="95"/>
        <end position="113"/>
    </location>
</feature>
<dbReference type="PANTHER" id="PTHR11328:SF24">
    <property type="entry name" value="MAJOR FACILITATOR SUPERFAMILY (MFS) PROFILE DOMAIN-CONTAINING PROTEIN"/>
    <property type="match status" value="1"/>
</dbReference>
<feature type="transmembrane region" description="Helical" evidence="6">
    <location>
        <begin position="393"/>
        <end position="413"/>
    </location>
</feature>
<dbReference type="GO" id="GO:0006814">
    <property type="term" value="P:sodium ion transport"/>
    <property type="evidence" value="ECO:0007669"/>
    <property type="project" value="InterPro"/>
</dbReference>
<dbReference type="EMBL" id="CP002843">
    <property type="protein sequence ID" value="AEH55601.1"/>
    <property type="molecule type" value="Genomic_DNA"/>
</dbReference>
<dbReference type="InterPro" id="IPR036259">
    <property type="entry name" value="MFS_trans_sf"/>
</dbReference>
<dbReference type="Pfam" id="PF13347">
    <property type="entry name" value="MFS_2"/>
    <property type="match status" value="1"/>
</dbReference>
<proteinExistence type="predicted"/>
<feature type="domain" description="Major facilitator superfamily (MFS) profile" evidence="7">
    <location>
        <begin position="19"/>
        <end position="449"/>
    </location>
</feature>
<dbReference type="InterPro" id="IPR001927">
    <property type="entry name" value="Na/Gal_symport"/>
</dbReference>
<feature type="transmembrane region" description="Helical" evidence="6">
    <location>
        <begin position="193"/>
        <end position="213"/>
    </location>
</feature>
<dbReference type="Gene3D" id="1.20.1250.20">
    <property type="entry name" value="MFS general substrate transporter like domains"/>
    <property type="match status" value="2"/>
</dbReference>
<feature type="transmembrane region" description="Helical" evidence="6">
    <location>
        <begin position="284"/>
        <end position="305"/>
    </location>
</feature>
<evidence type="ECO:0000256" key="3">
    <source>
        <dbReference type="ARBA" id="ARBA00022692"/>
    </source>
</evidence>
<feature type="transmembrane region" description="Helical" evidence="6">
    <location>
        <begin position="312"/>
        <end position="331"/>
    </location>
</feature>
<evidence type="ECO:0000256" key="5">
    <source>
        <dbReference type="ARBA" id="ARBA00023136"/>
    </source>
</evidence>
<dbReference type="InterPro" id="IPR020846">
    <property type="entry name" value="MFS_dom"/>
</dbReference>
<feature type="transmembrane region" description="Helical" evidence="6">
    <location>
        <begin position="164"/>
        <end position="181"/>
    </location>
</feature>
<dbReference type="GO" id="GO:0015293">
    <property type="term" value="F:symporter activity"/>
    <property type="evidence" value="ECO:0007669"/>
    <property type="project" value="InterPro"/>
</dbReference>
<feature type="transmembrane region" description="Helical" evidence="6">
    <location>
        <begin position="425"/>
        <end position="446"/>
    </location>
</feature>
<accession>F8DHB3</accession>
<comment type="subcellular location">
    <subcellularLocation>
        <location evidence="1">Cell membrane</location>
        <topology evidence="1">Multi-pass membrane protein</topology>
    </subcellularLocation>
</comment>
<dbReference type="AlphaFoldDB" id="F8DHB3"/>
<dbReference type="NCBIfam" id="TIGR00792">
    <property type="entry name" value="gph"/>
    <property type="match status" value="1"/>
</dbReference>
<dbReference type="CDD" id="cd17332">
    <property type="entry name" value="MFS_MelB_like"/>
    <property type="match status" value="1"/>
</dbReference>
<protein>
    <submittedName>
        <fullName evidence="8">Glycoside/pentoside/hexuronide transporter</fullName>
    </submittedName>
</protein>
<feature type="transmembrane region" description="Helical" evidence="6">
    <location>
        <begin position="51"/>
        <end position="74"/>
    </location>
</feature>
<dbReference type="GO" id="GO:0005886">
    <property type="term" value="C:plasma membrane"/>
    <property type="evidence" value="ECO:0007669"/>
    <property type="project" value="UniProtKB-SubCell"/>
</dbReference>
<dbReference type="Proteomes" id="UP000001502">
    <property type="component" value="Chromosome"/>
</dbReference>
<gene>
    <name evidence="8" type="primary">gph</name>
    <name evidence="8" type="ordered locus">HMPREF0833_10570</name>
</gene>
<evidence type="ECO:0000256" key="6">
    <source>
        <dbReference type="SAM" id="Phobius"/>
    </source>
</evidence>
<dbReference type="SUPFAM" id="SSF103473">
    <property type="entry name" value="MFS general substrate transporter"/>
    <property type="match status" value="1"/>
</dbReference>
<reference evidence="9" key="1">
    <citation type="submission" date="2011-06" db="EMBL/GenBank/DDBJ databases">
        <title>Complete sequence of Streptococcus parasanguinis strain ATCC 15912.</title>
        <authorList>
            <person name="Muzny D."/>
            <person name="Qin X."/>
            <person name="Buhay C."/>
            <person name="Dugan-Rocha S."/>
            <person name="Ding Y."/>
            <person name="Chen G."/>
            <person name="Hawes A."/>
            <person name="Holder M."/>
            <person name="Jhangiani S."/>
            <person name="Johnson A."/>
            <person name="Khan Z."/>
            <person name="Li Z."/>
            <person name="Liu W."/>
            <person name="Liu X."/>
            <person name="Perez L."/>
            <person name="Shen H."/>
            <person name="Wang Q."/>
            <person name="Watt J."/>
            <person name="Xi L."/>
            <person name="Xin Y."/>
            <person name="Zhou J."/>
            <person name="Deng J."/>
            <person name="Jiang H."/>
            <person name="Liu Y."/>
            <person name="Qu J."/>
            <person name="Song X.-Z."/>
            <person name="Zhang L."/>
            <person name="Villasana D."/>
            <person name="Johnson A."/>
            <person name="Liu J."/>
            <person name="Liyanage D."/>
            <person name="Lorensuhewa L."/>
            <person name="Robinson T."/>
            <person name="Song A."/>
            <person name="Song B.-B."/>
            <person name="Dinh H."/>
            <person name="Thornton R."/>
            <person name="Coyle M."/>
            <person name="Francisco L."/>
            <person name="Jackson L."/>
            <person name="Javaid M."/>
            <person name="Korchina V."/>
            <person name="Kovar C."/>
            <person name="Mata R."/>
            <person name="Mathew T."/>
            <person name="Ngo R."/>
            <person name="Nguyen L."/>
            <person name="Nguyen N."/>
            <person name="Okwuonu G."/>
            <person name="Ongeri F."/>
            <person name="Pham C."/>
            <person name="Simmons D."/>
            <person name="Wilczek-Boney K."/>
            <person name="Hale W."/>
            <person name="Jakkamsetti A."/>
            <person name="Pham P."/>
            <person name="Ruth R."/>
            <person name="San Lucas F."/>
            <person name="Warren J."/>
            <person name="Zhang J."/>
            <person name="Zhao Z."/>
            <person name="Zhou C."/>
            <person name="Zhu D."/>
            <person name="Lee S."/>
            <person name="Bess C."/>
            <person name="Blankenburg K."/>
            <person name="Forbes L."/>
            <person name="Fu Q."/>
            <person name="Gubbala S."/>
            <person name="Hirani K."/>
            <person name="Jayaseelan J.C."/>
            <person name="Lara F."/>
            <person name="Munidasa M."/>
            <person name="Palculict T."/>
            <person name="Patil S."/>
            <person name="Pu L.-L."/>
            <person name="Saada N."/>
            <person name="Tang L."/>
            <person name="Weissenberger G."/>
            <person name="Zhu Y."/>
            <person name="Hemphill L."/>
            <person name="Shang Y."/>
            <person name="Youmans B."/>
            <person name="Ayvaz T."/>
            <person name="Ross M."/>
            <person name="Santibanez J."/>
            <person name="Aqrawi P."/>
            <person name="Gross S."/>
            <person name="Joshi V."/>
            <person name="Fowler G."/>
            <person name="Nazareth L."/>
            <person name="Reid J."/>
            <person name="Worley K."/>
            <person name="Petrosino J."/>
            <person name="Highlander S."/>
            <person name="Gibbs R."/>
        </authorList>
    </citation>
    <scope>NUCLEOTIDE SEQUENCE [LARGE SCALE GENOMIC DNA]</scope>
    <source>
        <strain evidence="9">ATCC 15912 / DSM 6778 / CIP 104372 / LMG 14537</strain>
    </source>
</reference>
<evidence type="ECO:0000256" key="1">
    <source>
        <dbReference type="ARBA" id="ARBA00004651"/>
    </source>
</evidence>
<feature type="transmembrane region" description="Helical" evidence="6">
    <location>
        <begin position="21"/>
        <end position="45"/>
    </location>
</feature>
<dbReference type="GO" id="GO:0008643">
    <property type="term" value="P:carbohydrate transport"/>
    <property type="evidence" value="ECO:0007669"/>
    <property type="project" value="InterPro"/>
</dbReference>
<keyword evidence="4 6" id="KW-1133">Transmembrane helix</keyword>
<evidence type="ECO:0000256" key="4">
    <source>
        <dbReference type="ARBA" id="ARBA00022989"/>
    </source>
</evidence>
<name>F8DHB3_STREP</name>
<dbReference type="InterPro" id="IPR039672">
    <property type="entry name" value="MFS_2"/>
</dbReference>
<dbReference type="PANTHER" id="PTHR11328">
    <property type="entry name" value="MAJOR FACILITATOR SUPERFAMILY DOMAIN-CONTAINING PROTEIN"/>
    <property type="match status" value="1"/>
</dbReference>
<keyword evidence="5 6" id="KW-0472">Membrane</keyword>
<organism evidence="8 9">
    <name type="scientific">Streptococcus parasanguinis (strain ATCC 15912 / DSM 6778 / CIP 104372 / LMG 14537)</name>
    <dbReference type="NCBI Taxonomy" id="760570"/>
    <lineage>
        <taxon>Bacteria</taxon>
        <taxon>Bacillati</taxon>
        <taxon>Bacillota</taxon>
        <taxon>Bacilli</taxon>
        <taxon>Lactobacillales</taxon>
        <taxon>Streptococcaceae</taxon>
        <taxon>Streptococcus</taxon>
    </lineage>
</organism>
<dbReference type="HOGENOM" id="CLU_027408_0_0_9"/>
<feature type="transmembrane region" description="Helical" evidence="6">
    <location>
        <begin position="248"/>
        <end position="272"/>
    </location>
</feature>
<dbReference type="KEGG" id="scp:HMPREF0833_10570"/>
<evidence type="ECO:0000259" key="7">
    <source>
        <dbReference type="PROSITE" id="PS50850"/>
    </source>
</evidence>
<sequence>MEDKAVDKMKNKYAIPVSERITYGFGNLAANLMITTANAFITYFYTDVVGLTISVVGTILLFARLFDGVSDLVMGAIVDKTSSSKGKARPWIKRMIIPYGLALTLLFTSPSFLPDEMRAIYAFVTYVISLAGVYTMTMVPYSALIGTTTPDSKERGYLSTSRTILGFIGAFLVNGVVLKIVEMYGAVTETSSWTKMAATLGLISVVLLTVLYGNSKERVLETSEAISADNAQKFSTMDNIKAMIKNKYWLIIITVTLISFINAGFMGINIFYAQWILNDMSKVGLIGMLSFAPIIVSCLFAPILLSRFSKRTIMIIGTVISLIGSVILVLFPTNFTMIAAGLVVRGLGIAPVSVASFAMLGDIADYGEWKTGIRSDGIIFAAATFGEKVGSGLGGWILGMVMALGGYVSGAATQSAATMFAIKSVFAYIPFVFGVVSIILIFFYDLDTKLPDIIKDLEARKGHE</sequence>
<evidence type="ECO:0000313" key="9">
    <source>
        <dbReference type="Proteomes" id="UP000001502"/>
    </source>
</evidence>
<keyword evidence="2" id="KW-0813">Transport</keyword>
<keyword evidence="3 6" id="KW-0812">Transmembrane</keyword>